<evidence type="ECO:0000313" key="2">
    <source>
        <dbReference type="Proteomes" id="UP000203101"/>
    </source>
</evidence>
<dbReference type="OrthoDB" id="27695at10239"/>
<organism evidence="1 2">
    <name type="scientific">Mycobacterium phage Vincenzo</name>
    <dbReference type="NCBI Taxonomy" id="1647301"/>
    <lineage>
        <taxon>Viruses</taxon>
        <taxon>Duplodnaviria</taxon>
        <taxon>Heunggongvirae</taxon>
        <taxon>Uroviricota</taxon>
        <taxon>Caudoviricetes</taxon>
        <taxon>Bclasvirinae</taxon>
        <taxon>Coopervirus</taxon>
        <taxon>Coopervirus vincenzo</taxon>
    </lineage>
</organism>
<accession>A0A0F6WE16</accession>
<name>A0A0F6WE16_9CAUD</name>
<evidence type="ECO:0000313" key="1">
    <source>
        <dbReference type="EMBL" id="AKF14350.1"/>
    </source>
</evidence>
<gene>
    <name evidence="1" type="primary">88</name>
    <name evidence="1" type="ORF">SEA_VINCENZO_88</name>
</gene>
<sequence>MDPDAALAEMLDIARTDQSEYHDDIHRLCELVLGLHGFLSSGGFLPAAWAASRPDQAPTVTNGPAQLNALLPDHLVIPADQRCAGSRTRPRDTDDVTVSGPARQLFVQCAGCGGWYRPSLTGLVPDHRVVTRPPVVLDYLLPDSVPGVAVDD</sequence>
<reference evidence="1 2" key="1">
    <citation type="journal article" date="2015" name="Genome Announc.">
        <title>Genome Sequences of Mycobacteriophages AlanGrant, Baee, Corofin, OrangeOswald, and Vincenzo, New Members of Cluster B.</title>
        <authorList>
            <person name="Pope W.H."/>
            <person name="Carbonara M.E."/>
            <person name="Cioffi H.M."/>
            <person name="Cruz T."/>
            <person name="Dang B.Q."/>
            <person name="Doyle A.N."/>
            <person name="Fan O.H."/>
            <person name="Gallagher M."/>
            <person name="Gentile G.M."/>
            <person name="German B.A."/>
            <person name="Farrell M.E."/>
            <person name="Gerwig M."/>
            <person name="Hunter K.L."/>
            <person name="Lefever V.E."/>
            <person name="Marfisi N.A."/>
            <person name="McDonnell J.E."/>
            <person name="Monga J.K."/>
            <person name="Quiroz K.G."/>
            <person name="Pong A.C."/>
            <person name="Rimple P.A."/>
            <person name="Situ M."/>
            <person name="Sohnen P.C."/>
            <person name="Stockinger A.N."/>
            <person name="Thompson P.K."/>
            <person name="Torchio N.M."/>
            <person name="Toner C.L."/>
            <person name="Ulbrich M.C."/>
            <person name="Vohra N.I."/>
            <person name="Zakir A."/>
            <person name="Adkins N.L."/>
            <person name="Brown B.R."/>
            <person name="Churilla B.M."/>
            <person name="Kramer Z.J."/>
            <person name="Lapin J.S."/>
            <person name="Montgomery M.T."/>
            <person name="Prout A.K."/>
            <person name="Grubb S.R."/>
            <person name="Warner M.H."/>
            <person name="Bowman C.A."/>
            <person name="Russell D.A."/>
            <person name="Hatfull G.F."/>
        </authorList>
    </citation>
    <scope>NUCLEOTIDE SEQUENCE [LARGE SCALE GENOMIC DNA]</scope>
</reference>
<protein>
    <submittedName>
        <fullName evidence="1">Uncharacterized protein</fullName>
    </submittedName>
</protein>
<dbReference type="Proteomes" id="UP000203101">
    <property type="component" value="Segment"/>
</dbReference>
<proteinExistence type="predicted"/>
<dbReference type="GeneID" id="26637391"/>
<keyword evidence="2" id="KW-1185">Reference proteome</keyword>
<dbReference type="KEGG" id="vg:26637391"/>
<dbReference type="EMBL" id="KR080194">
    <property type="protein sequence ID" value="AKF14350.1"/>
    <property type="molecule type" value="Genomic_DNA"/>
</dbReference>
<dbReference type="RefSeq" id="YP_009210944.1">
    <property type="nucleotide sequence ID" value="NC_028934.1"/>
</dbReference>